<sequence>MNRYVPFITLSELKPRVWITLSGCNFKCKGCFSLARNPIGEQMTVEQLISLVKASASGCYGALEEAVITGGEPTLNRHYLVDLVSQLKEFVGWIVLDTNGFLLDDAYLEELIAAGLTEVTFDLKAWREKLHEWYTGYSNKSVLDNIRNAYGKVKLVVNTVYIPGIVDNSEIEQIAKFLAEIDINNEIDYRINRFRAELSYENISRNPYPDEIERAYSIVAKYMKNSVIGKSCVRERKIEVKRSWITVFPDGTLKRRTLDDYREENKRMAFV</sequence>
<evidence type="ECO:0000256" key="4">
    <source>
        <dbReference type="ARBA" id="ARBA00022723"/>
    </source>
</evidence>
<proteinExistence type="predicted"/>
<dbReference type="SFLD" id="SFLDG01067">
    <property type="entry name" value="SPASM/twitch_domain_containing"/>
    <property type="match status" value="1"/>
</dbReference>
<comment type="cofactor">
    <cofactor evidence="1">
        <name>[4Fe-4S] cluster</name>
        <dbReference type="ChEBI" id="CHEBI:49883"/>
    </cofactor>
</comment>
<keyword evidence="5" id="KW-0408">Iron</keyword>
<dbReference type="Gene3D" id="3.20.20.70">
    <property type="entry name" value="Aldolase class I"/>
    <property type="match status" value="1"/>
</dbReference>
<keyword evidence="6" id="KW-0411">Iron-sulfur</keyword>
<dbReference type="InterPro" id="IPR006638">
    <property type="entry name" value="Elp3/MiaA/NifB-like_rSAM"/>
</dbReference>
<organism evidence="8">
    <name type="scientific">Candidatus Methanophaga sp. ANME-1 ERB7</name>
    <dbReference type="NCBI Taxonomy" id="2759913"/>
    <lineage>
        <taxon>Archaea</taxon>
        <taxon>Methanobacteriati</taxon>
        <taxon>Methanobacteriota</taxon>
        <taxon>Stenosarchaea group</taxon>
        <taxon>Methanomicrobia</taxon>
        <taxon>Candidatus Methanophagales</taxon>
        <taxon>Candidatus Methanophagaceae</taxon>
        <taxon>Candidatus Methanophaga</taxon>
    </lineage>
</organism>
<evidence type="ECO:0000313" key="8">
    <source>
        <dbReference type="EMBL" id="QNO55964.1"/>
    </source>
</evidence>
<evidence type="ECO:0000256" key="6">
    <source>
        <dbReference type="ARBA" id="ARBA00023014"/>
    </source>
</evidence>
<dbReference type="AlphaFoldDB" id="A0A7G9Z6T0"/>
<gene>
    <name evidence="8" type="primary">moaA</name>
    <name evidence="8" type="ORF">NNBILFAB_00006</name>
</gene>
<dbReference type="GO" id="GO:0046872">
    <property type="term" value="F:metal ion binding"/>
    <property type="evidence" value="ECO:0007669"/>
    <property type="project" value="UniProtKB-KW"/>
</dbReference>
<name>A0A7G9Z6T0_9EURY</name>
<dbReference type="InterPro" id="IPR058240">
    <property type="entry name" value="rSAM_sf"/>
</dbReference>
<dbReference type="CDD" id="cd01335">
    <property type="entry name" value="Radical_SAM"/>
    <property type="match status" value="1"/>
</dbReference>
<feature type="domain" description="Radical SAM core" evidence="7">
    <location>
        <begin position="11"/>
        <end position="236"/>
    </location>
</feature>
<keyword evidence="2" id="KW-0004">4Fe-4S</keyword>
<keyword evidence="4" id="KW-0479">Metal-binding</keyword>
<dbReference type="SFLD" id="SFLDS00029">
    <property type="entry name" value="Radical_SAM"/>
    <property type="match status" value="1"/>
</dbReference>
<dbReference type="GO" id="GO:0003824">
    <property type="term" value="F:catalytic activity"/>
    <property type="evidence" value="ECO:0007669"/>
    <property type="project" value="InterPro"/>
</dbReference>
<dbReference type="SUPFAM" id="SSF102114">
    <property type="entry name" value="Radical SAM enzymes"/>
    <property type="match status" value="1"/>
</dbReference>
<dbReference type="SMART" id="SM00729">
    <property type="entry name" value="Elp3"/>
    <property type="match status" value="1"/>
</dbReference>
<dbReference type="InterPro" id="IPR013785">
    <property type="entry name" value="Aldolase_TIM"/>
</dbReference>
<evidence type="ECO:0000256" key="5">
    <source>
        <dbReference type="ARBA" id="ARBA00023004"/>
    </source>
</evidence>
<accession>A0A7G9Z6T0</accession>
<dbReference type="InterPro" id="IPR034457">
    <property type="entry name" value="Organic_radical-activating"/>
</dbReference>
<dbReference type="PROSITE" id="PS51918">
    <property type="entry name" value="RADICAL_SAM"/>
    <property type="match status" value="1"/>
</dbReference>
<dbReference type="PANTHER" id="PTHR30352">
    <property type="entry name" value="PYRUVATE FORMATE-LYASE-ACTIVATING ENZYME"/>
    <property type="match status" value="1"/>
</dbReference>
<dbReference type="PANTHER" id="PTHR30352:SF13">
    <property type="entry name" value="GLYCYL-RADICAL ENZYME ACTIVATING ENZYME YJJW-RELATED"/>
    <property type="match status" value="1"/>
</dbReference>
<dbReference type="InterPro" id="IPR007197">
    <property type="entry name" value="rSAM"/>
</dbReference>
<evidence type="ECO:0000256" key="1">
    <source>
        <dbReference type="ARBA" id="ARBA00001966"/>
    </source>
</evidence>
<keyword evidence="3" id="KW-0949">S-adenosyl-L-methionine</keyword>
<dbReference type="GO" id="GO:0051539">
    <property type="term" value="F:4 iron, 4 sulfur cluster binding"/>
    <property type="evidence" value="ECO:0007669"/>
    <property type="project" value="UniProtKB-KW"/>
</dbReference>
<protein>
    <submittedName>
        <fullName evidence="8">GTP 3',8-cyclase</fullName>
    </submittedName>
</protein>
<dbReference type="EMBL" id="MT631635">
    <property type="protein sequence ID" value="QNO55964.1"/>
    <property type="molecule type" value="Genomic_DNA"/>
</dbReference>
<evidence type="ECO:0000256" key="3">
    <source>
        <dbReference type="ARBA" id="ARBA00022691"/>
    </source>
</evidence>
<reference evidence="8" key="1">
    <citation type="submission" date="2020-06" db="EMBL/GenBank/DDBJ databases">
        <title>Unique genomic features of the anaerobic methanotrophic archaea.</title>
        <authorList>
            <person name="Chadwick G.L."/>
            <person name="Skennerton C.T."/>
            <person name="Laso-Perez R."/>
            <person name="Leu A.O."/>
            <person name="Speth D.R."/>
            <person name="Yu H."/>
            <person name="Morgan-Lang C."/>
            <person name="Hatzenpichler R."/>
            <person name="Goudeau D."/>
            <person name="Malmstrom R."/>
            <person name="Brazelton W.J."/>
            <person name="Woyke T."/>
            <person name="Hallam S.J."/>
            <person name="Tyson G.W."/>
            <person name="Wegener G."/>
            <person name="Boetius A."/>
            <person name="Orphan V."/>
        </authorList>
    </citation>
    <scope>NUCLEOTIDE SEQUENCE</scope>
</reference>
<dbReference type="Pfam" id="PF04055">
    <property type="entry name" value="Radical_SAM"/>
    <property type="match status" value="1"/>
</dbReference>
<evidence type="ECO:0000259" key="7">
    <source>
        <dbReference type="PROSITE" id="PS51918"/>
    </source>
</evidence>
<evidence type="ECO:0000256" key="2">
    <source>
        <dbReference type="ARBA" id="ARBA00022485"/>
    </source>
</evidence>